<dbReference type="Proteomes" id="UP000661112">
    <property type="component" value="Unassembled WGS sequence"/>
</dbReference>
<comment type="caution">
    <text evidence="1">The sequence shown here is derived from an EMBL/GenBank/DDBJ whole genome shotgun (WGS) entry which is preliminary data.</text>
</comment>
<dbReference type="EMBL" id="JACJSG010000119">
    <property type="protein sequence ID" value="MBD2505690.1"/>
    <property type="molecule type" value="Genomic_DNA"/>
</dbReference>
<reference evidence="1 2" key="1">
    <citation type="journal article" date="2020" name="ISME J.">
        <title>Comparative genomics reveals insights into cyanobacterial evolution and habitat adaptation.</title>
        <authorList>
            <person name="Chen M.Y."/>
            <person name="Teng W.K."/>
            <person name="Zhao L."/>
            <person name="Hu C.X."/>
            <person name="Zhou Y.K."/>
            <person name="Han B.P."/>
            <person name="Song L.R."/>
            <person name="Shu W.S."/>
        </authorList>
    </citation>
    <scope>NUCLEOTIDE SEQUENCE [LARGE SCALE GENOMIC DNA]</scope>
    <source>
        <strain evidence="1 2">FACHB-119</strain>
    </source>
</reference>
<evidence type="ECO:0000313" key="2">
    <source>
        <dbReference type="Proteomes" id="UP000661112"/>
    </source>
</evidence>
<sequence>MSSLDKEKLKSIVSQSPGITTEELRQQLGVVNGTVIRTAKQTDDIEVVKTSKGYKFFPKVSDN</sequence>
<proteinExistence type="predicted"/>
<dbReference type="RefSeq" id="WP_190480724.1">
    <property type="nucleotide sequence ID" value="NZ_JACJSG010000119.1"/>
</dbReference>
<accession>A0ABR8DEM2</accession>
<organism evidence="1 2">
    <name type="scientific">Anabaena azotica FACHB-119</name>
    <dbReference type="NCBI Taxonomy" id="947527"/>
    <lineage>
        <taxon>Bacteria</taxon>
        <taxon>Bacillati</taxon>
        <taxon>Cyanobacteriota</taxon>
        <taxon>Cyanophyceae</taxon>
        <taxon>Nostocales</taxon>
        <taxon>Nostocaceae</taxon>
        <taxon>Anabaena</taxon>
        <taxon>Anabaena azotica</taxon>
    </lineage>
</organism>
<gene>
    <name evidence="1" type="ORF">H6G83_34745</name>
</gene>
<evidence type="ECO:0000313" key="1">
    <source>
        <dbReference type="EMBL" id="MBD2505690.1"/>
    </source>
</evidence>
<keyword evidence="2" id="KW-1185">Reference proteome</keyword>
<name>A0ABR8DEM2_9NOST</name>
<protein>
    <submittedName>
        <fullName evidence="1">Uncharacterized protein</fullName>
    </submittedName>
</protein>